<organism evidence="2 3">
    <name type="scientific">Gordonia paraffinivorans</name>
    <dbReference type="NCBI Taxonomy" id="175628"/>
    <lineage>
        <taxon>Bacteria</taxon>
        <taxon>Bacillati</taxon>
        <taxon>Actinomycetota</taxon>
        <taxon>Actinomycetes</taxon>
        <taxon>Mycobacteriales</taxon>
        <taxon>Gordoniaceae</taxon>
        <taxon>Gordonia</taxon>
    </lineage>
</organism>
<dbReference type="GeneID" id="60750229"/>
<feature type="region of interest" description="Disordered" evidence="1">
    <location>
        <begin position="305"/>
        <end position="329"/>
    </location>
</feature>
<gene>
    <name evidence="2" type="ORF">NCTC8139_02225</name>
</gene>
<dbReference type="Proteomes" id="UP000360750">
    <property type="component" value="Unassembled WGS sequence"/>
</dbReference>
<reference evidence="2 3" key="1">
    <citation type="submission" date="2019-02" db="EMBL/GenBank/DDBJ databases">
        <authorList>
            <consortium name="Pathogen Informatics"/>
        </authorList>
    </citation>
    <scope>NUCLEOTIDE SEQUENCE [LARGE SCALE GENOMIC DNA]</scope>
    <source>
        <strain evidence="2 3">3012STDY6756503</strain>
    </source>
</reference>
<name>A0ABD7V2Y9_9ACTN</name>
<evidence type="ECO:0000313" key="3">
    <source>
        <dbReference type="Proteomes" id="UP000360750"/>
    </source>
</evidence>
<accession>A0ABD7V2Y9</accession>
<evidence type="ECO:0000256" key="1">
    <source>
        <dbReference type="SAM" id="MobiDB-lite"/>
    </source>
</evidence>
<sequence>MPVTVTERSLDFAFPELHADARLRINVMRTLRVPDDDTTYGLPPGMGTFELRTAADTWSRAHGWTPTDVVLPMWQAEAAWFSFHCPSDYPFLVRISVGGVNAVTGEDFAEEIDFFGEDYFEVPEQPWLDGFRVDATTVRQFVAMPLGRGYTAAEQLTGDDDGSIRIEVTPLRADVWEERVAARHDIATPGMPAGAVFDGLLCEGVPDPDGATGMGLGAGGTITQSIATPVEPRGNWDTTATSRSTLRIVNSADWEALTGTRPHHEPPTIAEYVEHGYPWFEWYDDSLARQGDSKFSSIKTVKEIGAEKGESPLPDNTSFTPPQPHVVGS</sequence>
<dbReference type="RefSeq" id="WP_006901221.1">
    <property type="nucleotide sequence ID" value="NZ_CAACYD010000006.1"/>
</dbReference>
<evidence type="ECO:0008006" key="4">
    <source>
        <dbReference type="Google" id="ProtNLM"/>
    </source>
</evidence>
<evidence type="ECO:0000313" key="2">
    <source>
        <dbReference type="EMBL" id="VFA88674.1"/>
    </source>
</evidence>
<dbReference type="AlphaFoldDB" id="A0ABD7V2Y9"/>
<protein>
    <recommendedName>
        <fullName evidence="4">Integral membrane protein</fullName>
    </recommendedName>
</protein>
<proteinExistence type="predicted"/>
<dbReference type="EMBL" id="CAACYD010000006">
    <property type="protein sequence ID" value="VFA88674.1"/>
    <property type="molecule type" value="Genomic_DNA"/>
</dbReference>
<comment type="caution">
    <text evidence="2">The sequence shown here is derived from an EMBL/GenBank/DDBJ whole genome shotgun (WGS) entry which is preliminary data.</text>
</comment>